<dbReference type="InterPro" id="IPR036179">
    <property type="entry name" value="Ig-like_dom_sf"/>
</dbReference>
<gene>
    <name evidence="4" type="ORF">SBAD_LOCUS8533</name>
</gene>
<dbReference type="WBParaSite" id="SBAD_0000884401-mRNA-1">
    <property type="protein sequence ID" value="SBAD_0000884401-mRNA-1"/>
    <property type="gene ID" value="SBAD_0000884401"/>
</dbReference>
<evidence type="ECO:0000313" key="5">
    <source>
        <dbReference type="Proteomes" id="UP000270296"/>
    </source>
</evidence>
<dbReference type="PROSITE" id="PS50835">
    <property type="entry name" value="IG_LIKE"/>
    <property type="match status" value="2"/>
</dbReference>
<dbReference type="Proteomes" id="UP000270296">
    <property type="component" value="Unassembled WGS sequence"/>
</dbReference>
<organism evidence="6">
    <name type="scientific">Soboliphyme baturini</name>
    <dbReference type="NCBI Taxonomy" id="241478"/>
    <lineage>
        <taxon>Eukaryota</taxon>
        <taxon>Metazoa</taxon>
        <taxon>Ecdysozoa</taxon>
        <taxon>Nematoda</taxon>
        <taxon>Enoplea</taxon>
        <taxon>Dorylaimia</taxon>
        <taxon>Dioctophymatida</taxon>
        <taxon>Dioctophymatoidea</taxon>
        <taxon>Soboliphymatidae</taxon>
        <taxon>Soboliphyme</taxon>
    </lineage>
</organism>
<dbReference type="GO" id="GO:0004674">
    <property type="term" value="F:protein serine/threonine kinase activity"/>
    <property type="evidence" value="ECO:0007669"/>
    <property type="project" value="UniProtKB-KW"/>
</dbReference>
<protein>
    <submittedName>
        <fullName evidence="6">Ig-like domain-containing protein</fullName>
    </submittedName>
</protein>
<evidence type="ECO:0000259" key="3">
    <source>
        <dbReference type="PROSITE" id="PS50835"/>
    </source>
</evidence>
<evidence type="ECO:0000256" key="2">
    <source>
        <dbReference type="ARBA" id="ARBA00023319"/>
    </source>
</evidence>
<dbReference type="InterPro" id="IPR013783">
    <property type="entry name" value="Ig-like_fold"/>
</dbReference>
<dbReference type="InterPro" id="IPR013098">
    <property type="entry name" value="Ig_I-set"/>
</dbReference>
<evidence type="ECO:0000313" key="6">
    <source>
        <dbReference type="WBParaSite" id="SBAD_0000884401-mRNA-1"/>
    </source>
</evidence>
<name>A0A183IY35_9BILA</name>
<feature type="domain" description="Ig-like" evidence="3">
    <location>
        <begin position="1"/>
        <end position="79"/>
    </location>
</feature>
<dbReference type="Gene3D" id="2.60.40.10">
    <property type="entry name" value="Immunoglobulins"/>
    <property type="match status" value="2"/>
</dbReference>
<evidence type="ECO:0000313" key="4">
    <source>
        <dbReference type="EMBL" id="VDP17675.1"/>
    </source>
</evidence>
<dbReference type="EMBL" id="UZAM01011694">
    <property type="protein sequence ID" value="VDP17675.1"/>
    <property type="molecule type" value="Genomic_DNA"/>
</dbReference>
<keyword evidence="1" id="KW-1015">Disulfide bond</keyword>
<dbReference type="OrthoDB" id="2152335at2759"/>
<evidence type="ECO:0000256" key="1">
    <source>
        <dbReference type="ARBA" id="ARBA00023157"/>
    </source>
</evidence>
<dbReference type="InterPro" id="IPR003598">
    <property type="entry name" value="Ig_sub2"/>
</dbReference>
<dbReference type="SMART" id="SM00409">
    <property type="entry name" value="IG"/>
    <property type="match status" value="2"/>
</dbReference>
<reference evidence="4 5" key="2">
    <citation type="submission" date="2018-11" db="EMBL/GenBank/DDBJ databases">
        <authorList>
            <consortium name="Pathogen Informatics"/>
        </authorList>
    </citation>
    <scope>NUCLEOTIDE SEQUENCE [LARGE SCALE GENOMIC DNA]</scope>
</reference>
<dbReference type="FunFam" id="2.60.40.10:FF:000107">
    <property type="entry name" value="Myosin, light chain kinase a"/>
    <property type="match status" value="2"/>
</dbReference>
<accession>A0A183IY35</accession>
<sequence>MAIIVKENETATLSAKVTGHPEPIIRWFKNKDEVHNDDTFQITKQGELCTLTIKKCSLMHAADYKIEASNIGGKAASVSNIIVQKHGSINSNIPTFTKFIQNVRTKPGTTAVFTTEFSGTPLPTCSWLFNGQTITSTNDTKITTADGKSKLEIRSVSSAHVGQYSCQLTSSSGSITCSATLTLS</sequence>
<dbReference type="PANTHER" id="PTHR47633:SF3">
    <property type="entry name" value="STRIATED MUSCLE PREFERENTIALLY EXPRESSED PROTEIN KINASE"/>
    <property type="match status" value="1"/>
</dbReference>
<dbReference type="InterPro" id="IPR007110">
    <property type="entry name" value="Ig-like_dom"/>
</dbReference>
<reference evidence="6" key="1">
    <citation type="submission" date="2016-06" db="UniProtKB">
        <authorList>
            <consortium name="WormBaseParasite"/>
        </authorList>
    </citation>
    <scope>IDENTIFICATION</scope>
</reference>
<dbReference type="SMART" id="SM00408">
    <property type="entry name" value="IGc2"/>
    <property type="match status" value="2"/>
</dbReference>
<dbReference type="InterPro" id="IPR003599">
    <property type="entry name" value="Ig_sub"/>
</dbReference>
<feature type="domain" description="Ig-like" evidence="3">
    <location>
        <begin position="94"/>
        <end position="182"/>
    </location>
</feature>
<keyword evidence="2" id="KW-0393">Immunoglobulin domain</keyword>
<keyword evidence="5" id="KW-1185">Reference proteome</keyword>
<proteinExistence type="predicted"/>
<dbReference type="Pfam" id="PF07679">
    <property type="entry name" value="I-set"/>
    <property type="match status" value="2"/>
</dbReference>
<dbReference type="SUPFAM" id="SSF48726">
    <property type="entry name" value="Immunoglobulin"/>
    <property type="match status" value="2"/>
</dbReference>
<dbReference type="PANTHER" id="PTHR47633">
    <property type="entry name" value="IMMUNOGLOBULIN"/>
    <property type="match status" value="1"/>
</dbReference>
<dbReference type="AlphaFoldDB" id="A0A183IY35"/>